<dbReference type="EnsemblMetazoa" id="AALFPA23_024693.R36809">
    <property type="protein sequence ID" value="AALFPA23_024693.P36809"/>
    <property type="gene ID" value="AALFPA23_024693"/>
</dbReference>
<evidence type="ECO:0000313" key="5">
    <source>
        <dbReference type="EnsemblMetazoa" id="AALFPA23_024693.P36809"/>
    </source>
</evidence>
<name>A0ABM2A5M8_AEDAL</name>
<dbReference type="InterPro" id="IPR036378">
    <property type="entry name" value="FAS1_dom_sf"/>
</dbReference>
<reference evidence="6" key="1">
    <citation type="journal article" date="2015" name="Proc. Natl. Acad. Sci. U.S.A.">
        <title>Genome sequence of the Asian Tiger mosquito, Aedes albopictus, reveals insights into its biology, genetics, and evolution.</title>
        <authorList>
            <person name="Chen X.G."/>
            <person name="Jiang X."/>
            <person name="Gu J."/>
            <person name="Xu M."/>
            <person name="Wu Y."/>
            <person name="Deng Y."/>
            <person name="Zhang C."/>
            <person name="Bonizzoni M."/>
            <person name="Dermauw W."/>
            <person name="Vontas J."/>
            <person name="Armbruster P."/>
            <person name="Huang X."/>
            <person name="Yang Y."/>
            <person name="Zhang H."/>
            <person name="He W."/>
            <person name="Peng H."/>
            <person name="Liu Y."/>
            <person name="Wu K."/>
            <person name="Chen J."/>
            <person name="Lirakis M."/>
            <person name="Topalis P."/>
            <person name="Van Leeuwen T."/>
            <person name="Hall A.B."/>
            <person name="Jiang X."/>
            <person name="Thorpe C."/>
            <person name="Mueller R.L."/>
            <person name="Sun C."/>
            <person name="Waterhouse R.M."/>
            <person name="Yan G."/>
            <person name="Tu Z.J."/>
            <person name="Fang X."/>
            <person name="James A.A."/>
        </authorList>
    </citation>
    <scope>NUCLEOTIDE SEQUENCE [LARGE SCALE GENOMIC DNA]</scope>
    <source>
        <strain evidence="6">Foshan</strain>
    </source>
</reference>
<feature type="compositionally biased region" description="Polar residues" evidence="2">
    <location>
        <begin position="175"/>
        <end position="197"/>
    </location>
</feature>
<keyword evidence="6" id="KW-1185">Reference proteome</keyword>
<dbReference type="InterPro" id="IPR000782">
    <property type="entry name" value="FAS1_domain"/>
</dbReference>
<dbReference type="GeneID" id="115257192"/>
<feature type="compositionally biased region" description="Polar residues" evidence="2">
    <location>
        <begin position="232"/>
        <end position="245"/>
    </location>
</feature>
<keyword evidence="1" id="KW-0175">Coiled coil</keyword>
<protein>
    <recommendedName>
        <fullName evidence="4">FAS1 domain-containing protein</fullName>
    </recommendedName>
</protein>
<sequence length="1235" mass="136517">MRRLILFVGVLVTGVLSQGFLQPPPFRPSSKIQRRQLSQQQQSHILSDIQQHQHRFNLHQSQRPSNVVIQPSIQLPISQQPINQRPFSNNNPFQPNTPTFNNKQLPPQAPPANFRPLQSGRQPHSSFGAQVNRFYLQHHTQTAFIPNFLRILQQDTRLPPPLSPQPPSTQQQRPVQNTLQQPQPQFFNGPKHNNQPFVNGAFPTDNAFNAQRIPDTRPLSSSVQGPFLQPPAFQTPQSSNTQIRFPSNSQLPQAQALFQASAQPQFPPVPQATFGQPIVQQPFDTNHLRSEVVPLAQQPLQTSNFNPFAAQQPQQQFNSFPPVQNVPVFVPTQNLNSQPGVFPQIQPAPAQLNHPQQTFPTPGQAPLNFQQQQELEKRLNEESIRIRELQEKQRVIQKHEQFLQKQYQKQQAKVQQLHQDFLKKQQKIIQQQQQEYDTIRKTPTTSNTQALPSERTVYEKATKVYQKPSASTSVTNPISTTTENVLSVIPIKSNSKKDYTTISKTGLDVLLQSNRQNLFEAIKSETSKPTKARPTKVKSTKALGRDELLKQLRLALAEQGPQDLGNKNYSATDLVLPNGEKVQVIRTTDPEIIKRANVNSEAVLTQQLDSPTTAKPLSFEEIAKSGLLPPGADFELIKQSEDGRIEDIAKIPPQKKVTFVYLEEQDDGSYKVQGVKGSSDKETKTSGADVDNILKRIKNGEIQLPPPSNKAVKTPIVVEGPSSTTTPRIVPVQKANSVTIIPHSTPLENHHHSTNFVADHTIPRTASSPASTTYVSTAAPSSPSPVSAYSPSTYSGSTIPQSSTIYSTQSPITNYFQNDNSILYNGVSSTYATTASPPTPITPVPSTTNVPHFSTRPENYISSSTIAQHTASSNIYQQQATGKFDVVHPTVPAPISTATAQNFYSQQPSEHSLPLIQQQTPPQPTPQPQQPSTASATANPATSPASANPNELPAILKKNGLFAMAKYLRQSGLDTILNETGPYTIFVPTDKAFRSLLVQLGGPEKAEEKFKNNPRLLSGLLLHHVIPGSFDIGSLQDEMTGVSLAGTQLRVNQYNMHDSEWNDVKVTTINGAMVVLDKQDIVIPQGVAHAVDRVMFPLPVGDILQTLQSDRERRFTHFLRALYASGMSDTLQNKGIKTYTVFAPTDAAFANFSTDELNKLVTDKEQAEELVKKHVVPGTLFTAGMRFYQVKDAMAEGKTVTLQKSGGKIKINDGYLQTSNIPTTNGVIHAVDSLL</sequence>
<dbReference type="InterPro" id="IPR050904">
    <property type="entry name" value="Adhesion/Biosynth-related"/>
</dbReference>
<feature type="compositionally biased region" description="Low complexity" evidence="2">
    <location>
        <begin position="930"/>
        <end position="950"/>
    </location>
</feature>
<dbReference type="Pfam" id="PF02469">
    <property type="entry name" value="Fasciclin"/>
    <property type="match status" value="2"/>
</dbReference>
<proteinExistence type="predicted"/>
<feature type="domain" description="FAS1" evidence="4">
    <location>
        <begin position="948"/>
        <end position="1095"/>
    </location>
</feature>
<feature type="coiled-coil region" evidence="1">
    <location>
        <begin position="372"/>
        <end position="442"/>
    </location>
</feature>
<dbReference type="SMART" id="SM00554">
    <property type="entry name" value="FAS1"/>
    <property type="match status" value="2"/>
</dbReference>
<reference evidence="5" key="2">
    <citation type="submission" date="2025-05" db="UniProtKB">
        <authorList>
            <consortium name="EnsemblMetazoa"/>
        </authorList>
    </citation>
    <scope>IDENTIFICATION</scope>
    <source>
        <strain evidence="5">Foshan</strain>
    </source>
</reference>
<feature type="region of interest" description="Disordered" evidence="2">
    <location>
        <begin position="213"/>
        <end position="245"/>
    </location>
</feature>
<evidence type="ECO:0000256" key="3">
    <source>
        <dbReference type="SAM" id="SignalP"/>
    </source>
</evidence>
<dbReference type="Proteomes" id="UP000069940">
    <property type="component" value="Unassembled WGS sequence"/>
</dbReference>
<evidence type="ECO:0000256" key="2">
    <source>
        <dbReference type="SAM" id="MobiDB-lite"/>
    </source>
</evidence>
<evidence type="ECO:0000313" key="6">
    <source>
        <dbReference type="Proteomes" id="UP000069940"/>
    </source>
</evidence>
<feature type="chain" id="PRO_5045625080" description="FAS1 domain-containing protein" evidence="3">
    <location>
        <begin position="18"/>
        <end position="1235"/>
    </location>
</feature>
<feature type="domain" description="FAS1" evidence="4">
    <location>
        <begin position="1100"/>
        <end position="1235"/>
    </location>
</feature>
<dbReference type="RefSeq" id="XP_062707228.1">
    <property type="nucleotide sequence ID" value="XM_062851244.1"/>
</dbReference>
<feature type="region of interest" description="Disordered" evidence="2">
    <location>
        <begin position="904"/>
        <end position="951"/>
    </location>
</feature>
<dbReference type="SUPFAM" id="SSF82153">
    <property type="entry name" value="FAS1 domain"/>
    <property type="match status" value="2"/>
</dbReference>
<dbReference type="PANTHER" id="PTHR10900:SF120">
    <property type="entry name" value="MUCIN-5AC-RELATED"/>
    <property type="match status" value="1"/>
</dbReference>
<keyword evidence="3" id="KW-0732">Signal</keyword>
<dbReference type="Gene3D" id="2.30.180.10">
    <property type="entry name" value="FAS1 domain"/>
    <property type="match status" value="2"/>
</dbReference>
<accession>A0ABM2A5M8</accession>
<evidence type="ECO:0000256" key="1">
    <source>
        <dbReference type="SAM" id="Coils"/>
    </source>
</evidence>
<dbReference type="PANTHER" id="PTHR10900">
    <property type="entry name" value="PERIOSTIN-RELATED"/>
    <property type="match status" value="1"/>
</dbReference>
<feature type="region of interest" description="Disordered" evidence="2">
    <location>
        <begin position="766"/>
        <end position="791"/>
    </location>
</feature>
<feature type="compositionally biased region" description="Pro residues" evidence="2">
    <location>
        <begin position="158"/>
        <end position="167"/>
    </location>
</feature>
<feature type="region of interest" description="Disordered" evidence="2">
    <location>
        <begin position="156"/>
        <end position="201"/>
    </location>
</feature>
<feature type="signal peptide" evidence="3">
    <location>
        <begin position="1"/>
        <end position="17"/>
    </location>
</feature>
<evidence type="ECO:0000259" key="4">
    <source>
        <dbReference type="PROSITE" id="PS50213"/>
    </source>
</evidence>
<dbReference type="PROSITE" id="PS50213">
    <property type="entry name" value="FAS1"/>
    <property type="match status" value="2"/>
</dbReference>
<organism evidence="5 6">
    <name type="scientific">Aedes albopictus</name>
    <name type="common">Asian tiger mosquito</name>
    <name type="synonym">Stegomyia albopicta</name>
    <dbReference type="NCBI Taxonomy" id="7160"/>
    <lineage>
        <taxon>Eukaryota</taxon>
        <taxon>Metazoa</taxon>
        <taxon>Ecdysozoa</taxon>
        <taxon>Arthropoda</taxon>
        <taxon>Hexapoda</taxon>
        <taxon>Insecta</taxon>
        <taxon>Pterygota</taxon>
        <taxon>Neoptera</taxon>
        <taxon>Endopterygota</taxon>
        <taxon>Diptera</taxon>
        <taxon>Nematocera</taxon>
        <taxon>Culicoidea</taxon>
        <taxon>Culicidae</taxon>
        <taxon>Culicinae</taxon>
        <taxon>Aedini</taxon>
        <taxon>Aedes</taxon>
        <taxon>Stegomyia</taxon>
    </lineage>
</organism>